<dbReference type="InterPro" id="IPR029787">
    <property type="entry name" value="Nucleotide_cyclase"/>
</dbReference>
<name>A0A917JT09_9GAMM</name>
<dbReference type="AlphaFoldDB" id="A0A917JT09"/>
<evidence type="ECO:0000256" key="3">
    <source>
        <dbReference type="ARBA" id="ARBA00034247"/>
    </source>
</evidence>
<protein>
    <recommendedName>
        <fullName evidence="2">diguanylate cyclase</fullName>
        <ecNumber evidence="2">2.7.7.65</ecNumber>
    </recommendedName>
</protein>
<evidence type="ECO:0000259" key="5">
    <source>
        <dbReference type="PROSITE" id="PS50887"/>
    </source>
</evidence>
<sequence length="347" mass="38912">MAFTMALAEKLENVDLSADILRRAVPQMSSLGIPVTPDNYAVWYEYFLESDLDLKRAIDRLISNKVEFTPEVNASLYKNFLQEQSPEAIQNIQIETQILINSLLNKVGQMSDGTKGFSSTLSTFEEDLAATPDIETLEKMINGLMNEVETVIKVNSEMEENLNAMTKEVNVLKDEMENLNVVAMTDQLTSLHNRRAFDSEIQHQISHYEETQERCSLLIVDIDNFKPFNDVHGHLVGDKVLAYVALALKQAVRGDDFVARYGGDEFVVLLPNTHFHDALQVAKNLRARVAERKLSIGKDNKLSLGAVTVSIGLTSLHEGDTHKSFFDRADHALLQAKNDGRNCVRGE</sequence>
<dbReference type="GO" id="GO:0043709">
    <property type="term" value="P:cell adhesion involved in single-species biofilm formation"/>
    <property type="evidence" value="ECO:0007669"/>
    <property type="project" value="TreeGrafter"/>
</dbReference>
<dbReference type="PANTHER" id="PTHR45138:SF9">
    <property type="entry name" value="DIGUANYLATE CYCLASE DGCM-RELATED"/>
    <property type="match status" value="1"/>
</dbReference>
<evidence type="ECO:0000313" key="6">
    <source>
        <dbReference type="EMBL" id="GGI85379.1"/>
    </source>
</evidence>
<dbReference type="InterPro" id="IPR050469">
    <property type="entry name" value="Diguanylate_Cyclase"/>
</dbReference>
<dbReference type="InterPro" id="IPR000160">
    <property type="entry name" value="GGDEF_dom"/>
</dbReference>
<dbReference type="PANTHER" id="PTHR45138">
    <property type="entry name" value="REGULATORY COMPONENTS OF SENSORY TRANSDUCTION SYSTEM"/>
    <property type="match status" value="1"/>
</dbReference>
<evidence type="ECO:0000256" key="2">
    <source>
        <dbReference type="ARBA" id="ARBA00012528"/>
    </source>
</evidence>
<dbReference type="FunFam" id="3.30.70.270:FF:000001">
    <property type="entry name" value="Diguanylate cyclase domain protein"/>
    <property type="match status" value="1"/>
</dbReference>
<feature type="coiled-coil region" evidence="4">
    <location>
        <begin position="141"/>
        <end position="182"/>
    </location>
</feature>
<dbReference type="SUPFAM" id="SSF55073">
    <property type="entry name" value="Nucleotide cyclase"/>
    <property type="match status" value="1"/>
</dbReference>
<dbReference type="EMBL" id="BMPZ01000006">
    <property type="protein sequence ID" value="GGI85379.1"/>
    <property type="molecule type" value="Genomic_DNA"/>
</dbReference>
<feature type="domain" description="GGDEF" evidence="5">
    <location>
        <begin position="213"/>
        <end position="347"/>
    </location>
</feature>
<keyword evidence="4" id="KW-0175">Coiled coil</keyword>
<proteinExistence type="predicted"/>
<dbReference type="Pfam" id="PF00990">
    <property type="entry name" value="GGDEF"/>
    <property type="match status" value="1"/>
</dbReference>
<dbReference type="EC" id="2.7.7.65" evidence="2"/>
<dbReference type="PROSITE" id="PS50887">
    <property type="entry name" value="GGDEF"/>
    <property type="match status" value="1"/>
</dbReference>
<dbReference type="Gene3D" id="3.30.70.270">
    <property type="match status" value="1"/>
</dbReference>
<dbReference type="CDD" id="cd01949">
    <property type="entry name" value="GGDEF"/>
    <property type="match status" value="1"/>
</dbReference>
<reference evidence="6" key="2">
    <citation type="submission" date="2020-09" db="EMBL/GenBank/DDBJ databases">
        <authorList>
            <person name="Sun Q."/>
            <person name="Ohkuma M."/>
        </authorList>
    </citation>
    <scope>NUCLEOTIDE SEQUENCE</scope>
    <source>
        <strain evidence="6">JCM 30804</strain>
    </source>
</reference>
<keyword evidence="7" id="KW-1185">Reference proteome</keyword>
<comment type="catalytic activity">
    <reaction evidence="3">
        <text>2 GTP = 3',3'-c-di-GMP + 2 diphosphate</text>
        <dbReference type="Rhea" id="RHEA:24898"/>
        <dbReference type="ChEBI" id="CHEBI:33019"/>
        <dbReference type="ChEBI" id="CHEBI:37565"/>
        <dbReference type="ChEBI" id="CHEBI:58805"/>
        <dbReference type="EC" id="2.7.7.65"/>
    </reaction>
</comment>
<accession>A0A917JT09</accession>
<dbReference type="GO" id="GO:0052621">
    <property type="term" value="F:diguanylate cyclase activity"/>
    <property type="evidence" value="ECO:0007669"/>
    <property type="project" value="UniProtKB-EC"/>
</dbReference>
<dbReference type="InterPro" id="IPR043128">
    <property type="entry name" value="Rev_trsase/Diguanyl_cyclase"/>
</dbReference>
<evidence type="ECO:0000256" key="4">
    <source>
        <dbReference type="SAM" id="Coils"/>
    </source>
</evidence>
<dbReference type="NCBIfam" id="TIGR00254">
    <property type="entry name" value="GGDEF"/>
    <property type="match status" value="1"/>
</dbReference>
<dbReference type="RefSeq" id="WP_373290744.1">
    <property type="nucleotide sequence ID" value="NZ_BMPZ01000006.1"/>
</dbReference>
<organism evidence="6 7">
    <name type="scientific">Shewanella gelidii</name>
    <dbReference type="NCBI Taxonomy" id="1642821"/>
    <lineage>
        <taxon>Bacteria</taxon>
        <taxon>Pseudomonadati</taxon>
        <taxon>Pseudomonadota</taxon>
        <taxon>Gammaproteobacteria</taxon>
        <taxon>Alteromonadales</taxon>
        <taxon>Shewanellaceae</taxon>
        <taxon>Shewanella</taxon>
    </lineage>
</organism>
<dbReference type="SMART" id="SM00267">
    <property type="entry name" value="GGDEF"/>
    <property type="match status" value="1"/>
</dbReference>
<dbReference type="GO" id="GO:1902201">
    <property type="term" value="P:negative regulation of bacterial-type flagellum-dependent cell motility"/>
    <property type="evidence" value="ECO:0007669"/>
    <property type="project" value="TreeGrafter"/>
</dbReference>
<comment type="caution">
    <text evidence="6">The sequence shown here is derived from an EMBL/GenBank/DDBJ whole genome shotgun (WGS) entry which is preliminary data.</text>
</comment>
<evidence type="ECO:0000313" key="7">
    <source>
        <dbReference type="Proteomes" id="UP000613743"/>
    </source>
</evidence>
<dbReference type="GO" id="GO:0005886">
    <property type="term" value="C:plasma membrane"/>
    <property type="evidence" value="ECO:0007669"/>
    <property type="project" value="TreeGrafter"/>
</dbReference>
<comment type="cofactor">
    <cofactor evidence="1">
        <name>Mg(2+)</name>
        <dbReference type="ChEBI" id="CHEBI:18420"/>
    </cofactor>
</comment>
<reference evidence="6" key="1">
    <citation type="journal article" date="2014" name="Int. J. Syst. Evol. Microbiol.">
        <title>Complete genome sequence of Corynebacterium casei LMG S-19264T (=DSM 44701T), isolated from a smear-ripened cheese.</title>
        <authorList>
            <consortium name="US DOE Joint Genome Institute (JGI-PGF)"/>
            <person name="Walter F."/>
            <person name="Albersmeier A."/>
            <person name="Kalinowski J."/>
            <person name="Ruckert C."/>
        </authorList>
    </citation>
    <scope>NUCLEOTIDE SEQUENCE</scope>
    <source>
        <strain evidence="6">JCM 30804</strain>
    </source>
</reference>
<evidence type="ECO:0000256" key="1">
    <source>
        <dbReference type="ARBA" id="ARBA00001946"/>
    </source>
</evidence>
<dbReference type="Proteomes" id="UP000613743">
    <property type="component" value="Unassembled WGS sequence"/>
</dbReference>
<gene>
    <name evidence="6" type="ORF">GCM10009332_23370</name>
</gene>